<dbReference type="SUPFAM" id="SSF55781">
    <property type="entry name" value="GAF domain-like"/>
    <property type="match status" value="1"/>
</dbReference>
<dbReference type="InterPro" id="IPR003018">
    <property type="entry name" value="GAF"/>
</dbReference>
<dbReference type="PANTHER" id="PTHR43102">
    <property type="entry name" value="SLR1143 PROTEIN"/>
    <property type="match status" value="1"/>
</dbReference>
<gene>
    <name evidence="2" type="ORF">HZU75_00520</name>
</gene>
<accession>A0A7D5YZX9</accession>
<sequence>MQAPAKPSNEELRIETLRQFLILDTPPEERFDNLTRAAAAFFRVQIAVVSLVDVNRQWFKSACGLDAKETPRDVSFCGHAILQDDVMVVPNTLLDERFIDNPLVTGEPKIRFYAGAPLKARNGVNVGTLCLIDREAKNLSPADLDMLKDMAKVVVQELEKTPSIRNSL</sequence>
<reference evidence="2 3" key="1">
    <citation type="journal article" date="2016" name="Int. J. Syst. Evol. Microbiol.">
        <title>Chitinibacter fontanus sp. nov., isolated from a spring.</title>
        <authorList>
            <person name="Sheu S.Y."/>
            <person name="Li Y.S."/>
            <person name="Young C.C."/>
            <person name="Chen W.M."/>
        </authorList>
    </citation>
    <scope>NUCLEOTIDE SEQUENCE [LARGE SCALE GENOMIC DNA]</scope>
    <source>
        <strain evidence="2 3">STM-7</strain>
    </source>
</reference>
<dbReference type="InterPro" id="IPR029016">
    <property type="entry name" value="GAF-like_dom_sf"/>
</dbReference>
<feature type="domain" description="GAF" evidence="1">
    <location>
        <begin position="26"/>
        <end position="168"/>
    </location>
</feature>
<dbReference type="AlphaFoldDB" id="A0A7D5YZX9"/>
<evidence type="ECO:0000313" key="2">
    <source>
        <dbReference type="EMBL" id="QLI80141.1"/>
    </source>
</evidence>
<evidence type="ECO:0000259" key="1">
    <source>
        <dbReference type="SMART" id="SM00065"/>
    </source>
</evidence>
<protein>
    <submittedName>
        <fullName evidence="2">GAF domain-containing protein</fullName>
    </submittedName>
</protein>
<dbReference type="SMART" id="SM00065">
    <property type="entry name" value="GAF"/>
    <property type="match status" value="1"/>
</dbReference>
<dbReference type="RefSeq" id="WP_180307286.1">
    <property type="nucleotide sequence ID" value="NZ_CP058952.1"/>
</dbReference>
<dbReference type="KEGG" id="cfon:HZU75_00520"/>
<organism evidence="2 3">
    <name type="scientific">Chitinibacter fontanus</name>
    <dbReference type="NCBI Taxonomy" id="1737446"/>
    <lineage>
        <taxon>Bacteria</taxon>
        <taxon>Pseudomonadati</taxon>
        <taxon>Pseudomonadota</taxon>
        <taxon>Betaproteobacteria</taxon>
        <taxon>Neisseriales</taxon>
        <taxon>Chitinibacteraceae</taxon>
        <taxon>Chitinibacter</taxon>
    </lineage>
</organism>
<dbReference type="Pfam" id="PF01590">
    <property type="entry name" value="GAF"/>
    <property type="match status" value="1"/>
</dbReference>
<proteinExistence type="predicted"/>
<dbReference type="Proteomes" id="UP000510822">
    <property type="component" value="Chromosome"/>
</dbReference>
<keyword evidence="3" id="KW-1185">Reference proteome</keyword>
<dbReference type="EMBL" id="CP058952">
    <property type="protein sequence ID" value="QLI80141.1"/>
    <property type="molecule type" value="Genomic_DNA"/>
</dbReference>
<dbReference type="PANTHER" id="PTHR43102:SF2">
    <property type="entry name" value="GAF DOMAIN-CONTAINING PROTEIN"/>
    <property type="match status" value="1"/>
</dbReference>
<dbReference type="Gene3D" id="3.30.450.40">
    <property type="match status" value="1"/>
</dbReference>
<evidence type="ECO:0000313" key="3">
    <source>
        <dbReference type="Proteomes" id="UP000510822"/>
    </source>
</evidence>
<name>A0A7D5YZX9_9NEIS</name>